<evidence type="ECO:0000256" key="3">
    <source>
        <dbReference type="ARBA" id="ARBA00023002"/>
    </source>
</evidence>
<organism evidence="4 5">
    <name type="scientific">Pichia kudriavzevii</name>
    <name type="common">Yeast</name>
    <name type="synonym">Issatchenkia orientalis</name>
    <dbReference type="NCBI Taxonomy" id="4909"/>
    <lineage>
        <taxon>Eukaryota</taxon>
        <taxon>Fungi</taxon>
        <taxon>Dikarya</taxon>
        <taxon>Ascomycota</taxon>
        <taxon>Saccharomycotina</taxon>
        <taxon>Pichiomycetes</taxon>
        <taxon>Pichiales</taxon>
        <taxon>Pichiaceae</taxon>
        <taxon>Pichia</taxon>
    </lineage>
</organism>
<dbReference type="SUPFAM" id="SSF51735">
    <property type="entry name" value="NAD(P)-binding Rossmann-fold domains"/>
    <property type="match status" value="1"/>
</dbReference>
<dbReference type="Proteomes" id="UP000189274">
    <property type="component" value="Unassembled WGS sequence"/>
</dbReference>
<dbReference type="EMBL" id="MQVM01000012">
    <property type="protein sequence ID" value="ONH73876.1"/>
    <property type="molecule type" value="Genomic_DNA"/>
</dbReference>
<dbReference type="VEuPathDB" id="FungiDB:C5L36_0C04920"/>
<keyword evidence="2" id="KW-0521">NADP</keyword>
<evidence type="ECO:0000313" key="5">
    <source>
        <dbReference type="Proteomes" id="UP000189274"/>
    </source>
</evidence>
<protein>
    <submittedName>
        <fullName evidence="4">Putative oxidoreductase ENV9</fullName>
    </submittedName>
</protein>
<comment type="caution">
    <text evidence="4">The sequence shown here is derived from an EMBL/GenBank/DDBJ whole genome shotgun (WGS) entry which is preliminary data.</text>
</comment>
<dbReference type="PANTHER" id="PTHR24320:SF282">
    <property type="entry name" value="WW DOMAIN-CONTAINING OXIDOREDUCTASE"/>
    <property type="match status" value="1"/>
</dbReference>
<evidence type="ECO:0000256" key="2">
    <source>
        <dbReference type="ARBA" id="ARBA00022857"/>
    </source>
</evidence>
<dbReference type="InterPro" id="IPR036291">
    <property type="entry name" value="NAD(P)-bd_dom_sf"/>
</dbReference>
<proteinExistence type="inferred from homology"/>
<dbReference type="GO" id="GO:0016491">
    <property type="term" value="F:oxidoreductase activity"/>
    <property type="evidence" value="ECO:0007669"/>
    <property type="project" value="UniProtKB-KW"/>
</dbReference>
<evidence type="ECO:0000256" key="1">
    <source>
        <dbReference type="ARBA" id="ARBA00006484"/>
    </source>
</evidence>
<keyword evidence="3" id="KW-0560">Oxidoreductase</keyword>
<dbReference type="PRINTS" id="PR00081">
    <property type="entry name" value="GDHRDH"/>
</dbReference>
<gene>
    <name evidence="4" type="ORF">BOH78_2829</name>
</gene>
<comment type="similarity">
    <text evidence="1">Belongs to the short-chain dehydrogenases/reductases (SDR) family.</text>
</comment>
<evidence type="ECO:0000313" key="4">
    <source>
        <dbReference type="EMBL" id="ONH73876.1"/>
    </source>
</evidence>
<dbReference type="InterPro" id="IPR002347">
    <property type="entry name" value="SDR_fam"/>
</dbReference>
<sequence length="354" mass="40013">MSTFNPDQLDYVNPNSERRVCLITGGNSGIGFYTVLHLYLHGYTVYLAGRNKLRVTTAISAIEKEALERRSKYSTAQLNARHLGSLHHLSLDLLSLDSVEAATKEFKQLEKALHLLILNAGIMAVPYEKTKDGFEIQLQTSYVSHFLLTDRLIDLMTSEESDQQVRNGVLGDPASVKNRTGSIIRDPRIIFLSSIGHWFAFFPFKLDWQYNYWPNMIFTLFRYGMAKCAGIQFMKSLAIRHPSVLSVSVHPGIVLNTNLFTHLTTLPLIGTIYWILFKLFELVIGISNEEGSYSSVYCALSSNVNRDKDNGKFYTTFGVESNPSYIANNPSLIDKSWAWTVHQLDSKGHKIDSL</sequence>
<dbReference type="Gene3D" id="3.40.50.720">
    <property type="entry name" value="NAD(P)-binding Rossmann-like Domain"/>
    <property type="match status" value="1"/>
</dbReference>
<reference evidence="5" key="1">
    <citation type="journal article" date="2017" name="Genome Announc.">
        <title>Genome sequences of Cyberlindnera fabianii 65, Pichia kudriavzevii 129, and Saccharomyces cerevisiae 131 isolated from fermented masau fruits in Zimbabwe.</title>
        <authorList>
            <person name="van Rijswijck I.M.H."/>
            <person name="Derks M.F.L."/>
            <person name="Abee T."/>
            <person name="de Ridder D."/>
            <person name="Smid E.J."/>
        </authorList>
    </citation>
    <scope>NUCLEOTIDE SEQUENCE [LARGE SCALE GENOMIC DNA]</scope>
    <source>
        <strain evidence="5">129</strain>
    </source>
</reference>
<dbReference type="AlphaFoldDB" id="A0A1V2LMI1"/>
<name>A0A1V2LMI1_PICKU</name>
<accession>A0A1V2LMI1</accession>
<dbReference type="Pfam" id="PF00106">
    <property type="entry name" value="adh_short"/>
    <property type="match status" value="1"/>
</dbReference>
<dbReference type="PANTHER" id="PTHR24320">
    <property type="entry name" value="RETINOL DEHYDROGENASE"/>
    <property type="match status" value="1"/>
</dbReference>